<dbReference type="Pfam" id="PF00121">
    <property type="entry name" value="TIM"/>
    <property type="match status" value="1"/>
</dbReference>
<dbReference type="InterPro" id="IPR000652">
    <property type="entry name" value="Triosephosphate_isomerase"/>
</dbReference>
<accession>A0A7Y0L2M0</accession>
<sequence length="256" mass="27639">MVSSPLIVANWKMHKTVRQSIAFARELLRRRDEIPPGIQEVICPTLPALYSVSQVLAWSGIQTGAQTLDLGREGANTGAVSAFLVRETGAAFVILGHSERRNLYGEDDALVAEKTRSALDAHLIPIICVGESPEERKRGRTDAVIRHQVRAVVEGLTERTTTALVFAYEPLWAIGTGQVPEPDEANRVARLARTVVHETTPQFDSDLRILYGGSVNAGNASGFANAPEIDGALVGGASLDINQWIGLNIAWGEGRP</sequence>
<dbReference type="GO" id="GO:0005829">
    <property type="term" value="C:cytosol"/>
    <property type="evidence" value="ECO:0007669"/>
    <property type="project" value="TreeGrafter"/>
</dbReference>
<comment type="subcellular location">
    <subcellularLocation>
        <location evidence="3">Cytoplasm</location>
    </subcellularLocation>
</comment>
<dbReference type="EMBL" id="JABBVZ010000017">
    <property type="protein sequence ID" value="NMP22146.1"/>
    <property type="molecule type" value="Genomic_DNA"/>
</dbReference>
<dbReference type="SUPFAM" id="SSF51351">
    <property type="entry name" value="Triosephosphate isomerase (TIM)"/>
    <property type="match status" value="1"/>
</dbReference>
<comment type="catalytic activity">
    <reaction evidence="3">
        <text>D-glyceraldehyde 3-phosphate = dihydroxyacetone phosphate</text>
        <dbReference type="Rhea" id="RHEA:18585"/>
        <dbReference type="ChEBI" id="CHEBI:57642"/>
        <dbReference type="ChEBI" id="CHEBI:59776"/>
        <dbReference type="EC" id="5.3.1.1"/>
    </reaction>
</comment>
<dbReference type="Gene3D" id="3.20.20.70">
    <property type="entry name" value="Aldolase class I"/>
    <property type="match status" value="1"/>
</dbReference>
<comment type="subunit">
    <text evidence="3">Homodimer.</text>
</comment>
<dbReference type="GO" id="GO:0004807">
    <property type="term" value="F:triose-phosphate isomerase activity"/>
    <property type="evidence" value="ECO:0007669"/>
    <property type="project" value="UniProtKB-UniRule"/>
</dbReference>
<comment type="caution">
    <text evidence="4">The sequence shown here is derived from an EMBL/GenBank/DDBJ whole genome shotgun (WGS) entry which is preliminary data.</text>
</comment>
<dbReference type="PANTHER" id="PTHR21139:SF42">
    <property type="entry name" value="TRIOSEPHOSPHATE ISOMERASE"/>
    <property type="match status" value="1"/>
</dbReference>
<organism evidence="4 5">
    <name type="scientific">Sulfobacillus harzensis</name>
    <dbReference type="NCBI Taxonomy" id="2729629"/>
    <lineage>
        <taxon>Bacteria</taxon>
        <taxon>Bacillati</taxon>
        <taxon>Bacillota</taxon>
        <taxon>Clostridia</taxon>
        <taxon>Eubacteriales</taxon>
        <taxon>Clostridiales Family XVII. Incertae Sedis</taxon>
        <taxon>Sulfobacillus</taxon>
    </lineage>
</organism>
<reference evidence="4 5" key="1">
    <citation type="submission" date="2020-04" db="EMBL/GenBank/DDBJ databases">
        <authorList>
            <person name="Zhang R."/>
            <person name="Schippers A."/>
        </authorList>
    </citation>
    <scope>NUCLEOTIDE SEQUENCE [LARGE SCALE GENOMIC DNA]</scope>
    <source>
        <strain evidence="4 5">DSM 109850</strain>
    </source>
</reference>
<gene>
    <name evidence="4" type="ORF">HIJ39_07250</name>
</gene>
<keyword evidence="2 3" id="KW-0413">Isomerase</keyword>
<dbReference type="GO" id="GO:0019563">
    <property type="term" value="P:glycerol catabolic process"/>
    <property type="evidence" value="ECO:0007669"/>
    <property type="project" value="TreeGrafter"/>
</dbReference>
<dbReference type="RefSeq" id="WP_169098181.1">
    <property type="nucleotide sequence ID" value="NZ_JABBVZ010000017.1"/>
</dbReference>
<dbReference type="GO" id="GO:0046166">
    <property type="term" value="P:glyceraldehyde-3-phosphate biosynthetic process"/>
    <property type="evidence" value="ECO:0007669"/>
    <property type="project" value="TreeGrafter"/>
</dbReference>
<dbReference type="GO" id="GO:0006096">
    <property type="term" value="P:glycolytic process"/>
    <property type="evidence" value="ECO:0007669"/>
    <property type="project" value="UniProtKB-UniRule"/>
</dbReference>
<dbReference type="NCBIfam" id="TIGR00419">
    <property type="entry name" value="tim"/>
    <property type="match status" value="1"/>
</dbReference>
<keyword evidence="5" id="KW-1185">Reference proteome</keyword>
<comment type="pathway">
    <text evidence="3">Carbohydrate biosynthesis; gluconeogenesis.</text>
</comment>
<evidence type="ECO:0000256" key="3">
    <source>
        <dbReference type="RuleBase" id="RU363013"/>
    </source>
</evidence>
<keyword evidence="3" id="KW-0312">Gluconeogenesis</keyword>
<evidence type="ECO:0000256" key="2">
    <source>
        <dbReference type="ARBA" id="ARBA00023235"/>
    </source>
</evidence>
<keyword evidence="3" id="KW-0963">Cytoplasm</keyword>
<dbReference type="UniPathway" id="UPA00138"/>
<dbReference type="InterPro" id="IPR020861">
    <property type="entry name" value="Triosephosphate_isomerase_AS"/>
</dbReference>
<dbReference type="InterPro" id="IPR013785">
    <property type="entry name" value="Aldolase_TIM"/>
</dbReference>
<comment type="pathway">
    <text evidence="3">Carbohydrate degradation; glycolysis; D-glyceraldehyde 3-phosphate from glycerone phosphate: step 1/1.</text>
</comment>
<dbReference type="GO" id="GO:0006094">
    <property type="term" value="P:gluconeogenesis"/>
    <property type="evidence" value="ECO:0007669"/>
    <property type="project" value="UniProtKB-UniPathway"/>
</dbReference>
<keyword evidence="3" id="KW-0324">Glycolysis</keyword>
<evidence type="ECO:0000313" key="4">
    <source>
        <dbReference type="EMBL" id="NMP22146.1"/>
    </source>
</evidence>
<dbReference type="PANTHER" id="PTHR21139">
    <property type="entry name" value="TRIOSEPHOSPHATE ISOMERASE"/>
    <property type="match status" value="1"/>
</dbReference>
<protein>
    <recommendedName>
        <fullName evidence="3">Triosephosphate isomerase</fullName>
        <ecNumber evidence="3">5.3.1.1</ecNumber>
    </recommendedName>
</protein>
<dbReference type="UniPathway" id="UPA00109">
    <property type="reaction ID" value="UER00189"/>
</dbReference>
<evidence type="ECO:0000313" key="5">
    <source>
        <dbReference type="Proteomes" id="UP000533476"/>
    </source>
</evidence>
<evidence type="ECO:0000256" key="1">
    <source>
        <dbReference type="ARBA" id="ARBA00007422"/>
    </source>
</evidence>
<dbReference type="PROSITE" id="PS51440">
    <property type="entry name" value="TIM_2"/>
    <property type="match status" value="1"/>
</dbReference>
<dbReference type="CDD" id="cd00311">
    <property type="entry name" value="TIM"/>
    <property type="match status" value="1"/>
</dbReference>
<dbReference type="EC" id="5.3.1.1" evidence="3"/>
<name>A0A7Y0L2M0_9FIRM</name>
<dbReference type="InterPro" id="IPR035990">
    <property type="entry name" value="TIM_sf"/>
</dbReference>
<dbReference type="Proteomes" id="UP000533476">
    <property type="component" value="Unassembled WGS sequence"/>
</dbReference>
<dbReference type="AlphaFoldDB" id="A0A7Y0L2M0"/>
<dbReference type="PROSITE" id="PS00171">
    <property type="entry name" value="TIM_1"/>
    <property type="match status" value="1"/>
</dbReference>
<comment type="similarity">
    <text evidence="1 3">Belongs to the triosephosphate isomerase family.</text>
</comment>
<proteinExistence type="inferred from homology"/>